<dbReference type="EMBL" id="FTNL01000008">
    <property type="protein sequence ID" value="SIR23575.1"/>
    <property type="molecule type" value="Genomic_DNA"/>
</dbReference>
<dbReference type="Proteomes" id="UP000254374">
    <property type="component" value="Unassembled WGS sequence"/>
</dbReference>
<reference evidence="2 4" key="2">
    <citation type="submission" date="2018-06" db="EMBL/GenBank/DDBJ databases">
        <authorList>
            <consortium name="Pathogen Informatics"/>
            <person name="Doyle S."/>
        </authorList>
    </citation>
    <scope>NUCLEOTIDE SEQUENCE [LARGE SCALE GENOMIC DNA]</scope>
    <source>
        <strain evidence="2 4">NCTC11401</strain>
    </source>
</reference>
<organism evidence="2 4">
    <name type="scientific">Fluoribacter gormanii</name>
    <dbReference type="NCBI Taxonomy" id="464"/>
    <lineage>
        <taxon>Bacteria</taxon>
        <taxon>Pseudomonadati</taxon>
        <taxon>Pseudomonadota</taxon>
        <taxon>Gammaproteobacteria</taxon>
        <taxon>Legionellales</taxon>
        <taxon>Legionellaceae</taxon>
        <taxon>Fluoribacter</taxon>
    </lineage>
</organism>
<gene>
    <name evidence="2" type="ORF">NCTC11401_02199</name>
    <name evidence="1" type="ORF">SAMN05421777_108111</name>
</gene>
<dbReference type="Proteomes" id="UP000186808">
    <property type="component" value="Unassembled WGS sequence"/>
</dbReference>
<protein>
    <submittedName>
        <fullName evidence="2">Uncharacterized protein</fullName>
    </submittedName>
</protein>
<keyword evidence="3" id="KW-1185">Reference proteome</keyword>
<dbReference type="AlphaFoldDB" id="A0A377GL75"/>
<dbReference type="EMBL" id="UGGV01000001">
    <property type="protein sequence ID" value="STO25364.1"/>
    <property type="molecule type" value="Genomic_DNA"/>
</dbReference>
<evidence type="ECO:0000313" key="1">
    <source>
        <dbReference type="EMBL" id="SIR23575.1"/>
    </source>
</evidence>
<accession>A0A377GL75</accession>
<evidence type="ECO:0000313" key="3">
    <source>
        <dbReference type="Proteomes" id="UP000186808"/>
    </source>
</evidence>
<reference evidence="1 3" key="1">
    <citation type="submission" date="2017-01" db="EMBL/GenBank/DDBJ databases">
        <authorList>
            <person name="Varghese N."/>
            <person name="Submissions S."/>
        </authorList>
    </citation>
    <scope>NUCLEOTIDE SEQUENCE [LARGE SCALE GENOMIC DNA]</scope>
    <source>
        <strain evidence="1 3">ATCC 33342</strain>
    </source>
</reference>
<evidence type="ECO:0000313" key="4">
    <source>
        <dbReference type="Proteomes" id="UP000254374"/>
    </source>
</evidence>
<name>A0A377GL75_9GAMM</name>
<evidence type="ECO:0000313" key="2">
    <source>
        <dbReference type="EMBL" id="STO25364.1"/>
    </source>
</evidence>
<proteinExistence type="predicted"/>
<dbReference type="STRING" id="464.Lgor_2241"/>
<sequence>MYILAKYQTAISPKIGNFIFKPYFSWHLSNNFCNSPRHPEPDRSEGEGAPAVYLGYSHVKKHLKNYVVVIK</sequence>